<sequence>MTTPAASGTRSTGSLYPRLVRREITSSRSTSAIVLAVLLILVFAWIGTEAVLAALGQPALLVAPQDGAAAVLGAASAPVPLIVAGGAVAALIGLVLIVVSFSPGRRGRRRAAADRTAAVIDDRVIAQSLARTAAYAGDVDPDQVSVSIGGRTAGVTVGRTSGRSLDVGTIRAAVDAELAGYDISPKLTARVRLSEKGTVR</sequence>
<name>A0A3T0T508_9MICO</name>
<protein>
    <recommendedName>
        <fullName evidence="4">DNA/RNA endonuclease G</fullName>
    </recommendedName>
</protein>
<keyword evidence="1" id="KW-0812">Transmembrane</keyword>
<reference evidence="2 3" key="1">
    <citation type="submission" date="2018-03" db="EMBL/GenBank/DDBJ databases">
        <title>Bacteriophage NCPPB3778 and a type I-E CRISPR drive the evolution of the US Biological Select Agent, Rathayibacter toxicus.</title>
        <authorList>
            <person name="Davis E.W.II."/>
            <person name="Tabima J.F."/>
            <person name="Weisberg A.J."/>
            <person name="Dantas Lopes L."/>
            <person name="Wiseman M.S."/>
            <person name="Wiseman M.S."/>
            <person name="Pupko T."/>
            <person name="Belcher M.S."/>
            <person name="Sechler A.J."/>
            <person name="Tancos M.A."/>
            <person name="Schroeder B.K."/>
            <person name="Murray T.D."/>
            <person name="Luster D.G."/>
            <person name="Schneider W.L."/>
            <person name="Rogers E."/>
            <person name="Andreote F.D."/>
            <person name="Grunwald N.J."/>
            <person name="Putnam M.L."/>
            <person name="Chang J.H."/>
        </authorList>
    </citation>
    <scope>NUCLEOTIDE SEQUENCE [LARGE SCALE GENOMIC DNA]</scope>
    <source>
        <strain evidence="2 3">DSM 15932</strain>
    </source>
</reference>
<accession>A0A3T0T508</accession>
<evidence type="ECO:0008006" key="4">
    <source>
        <dbReference type="Google" id="ProtNLM"/>
    </source>
</evidence>
<dbReference type="EMBL" id="CP028137">
    <property type="protein sequence ID" value="AZZ53650.1"/>
    <property type="molecule type" value="Genomic_DNA"/>
</dbReference>
<gene>
    <name evidence="2" type="ORF">C1I64_17495</name>
</gene>
<feature type="transmembrane region" description="Helical" evidence="1">
    <location>
        <begin position="75"/>
        <end position="101"/>
    </location>
</feature>
<dbReference type="AlphaFoldDB" id="A0A3T0T508"/>
<proteinExistence type="predicted"/>
<keyword evidence="1" id="KW-1133">Transmembrane helix</keyword>
<dbReference type="KEGG" id="rfs:C1I64_17495"/>
<keyword evidence="1" id="KW-0472">Membrane</keyword>
<evidence type="ECO:0000256" key="1">
    <source>
        <dbReference type="SAM" id="Phobius"/>
    </source>
</evidence>
<evidence type="ECO:0000313" key="2">
    <source>
        <dbReference type="EMBL" id="AZZ53650.1"/>
    </source>
</evidence>
<organism evidence="2 3">
    <name type="scientific">Rathayibacter festucae DSM 15932</name>
    <dbReference type="NCBI Taxonomy" id="1328866"/>
    <lineage>
        <taxon>Bacteria</taxon>
        <taxon>Bacillati</taxon>
        <taxon>Actinomycetota</taxon>
        <taxon>Actinomycetes</taxon>
        <taxon>Micrococcales</taxon>
        <taxon>Microbacteriaceae</taxon>
        <taxon>Rathayibacter</taxon>
    </lineage>
</organism>
<dbReference type="RefSeq" id="WP_123447469.1">
    <property type="nucleotide sequence ID" value="NZ_CP028137.1"/>
</dbReference>
<feature type="transmembrane region" description="Helical" evidence="1">
    <location>
        <begin position="32"/>
        <end position="55"/>
    </location>
</feature>
<evidence type="ECO:0000313" key="3">
    <source>
        <dbReference type="Proteomes" id="UP000285317"/>
    </source>
</evidence>
<dbReference type="Proteomes" id="UP000285317">
    <property type="component" value="Chromosome"/>
</dbReference>